<dbReference type="AlphaFoldDB" id="A0A5J5QNQ4"/>
<dbReference type="InterPro" id="IPR018781">
    <property type="entry name" value="TPRA1/CAND2/CAND8"/>
</dbReference>
<proteinExistence type="inferred from homology"/>
<feature type="transmembrane region" description="Helical" evidence="6">
    <location>
        <begin position="195"/>
        <end position="217"/>
    </location>
</feature>
<feature type="transmembrane region" description="Helical" evidence="6">
    <location>
        <begin position="154"/>
        <end position="175"/>
    </location>
</feature>
<evidence type="ECO:0000256" key="5">
    <source>
        <dbReference type="ARBA" id="ARBA00023136"/>
    </source>
</evidence>
<evidence type="ECO:0000313" key="8">
    <source>
        <dbReference type="Proteomes" id="UP000327439"/>
    </source>
</evidence>
<organism evidence="7 8">
    <name type="scientific">Gossypium barbadense</name>
    <name type="common">Sea Island cotton</name>
    <name type="synonym">Hibiscus barbadensis</name>
    <dbReference type="NCBI Taxonomy" id="3634"/>
    <lineage>
        <taxon>Eukaryota</taxon>
        <taxon>Viridiplantae</taxon>
        <taxon>Streptophyta</taxon>
        <taxon>Embryophyta</taxon>
        <taxon>Tracheophyta</taxon>
        <taxon>Spermatophyta</taxon>
        <taxon>Magnoliopsida</taxon>
        <taxon>eudicotyledons</taxon>
        <taxon>Gunneridae</taxon>
        <taxon>Pentapetalae</taxon>
        <taxon>rosids</taxon>
        <taxon>malvids</taxon>
        <taxon>Malvales</taxon>
        <taxon>Malvaceae</taxon>
        <taxon>Malvoideae</taxon>
        <taxon>Gossypium</taxon>
    </lineage>
</organism>
<keyword evidence="4 6" id="KW-1133">Transmembrane helix</keyword>
<evidence type="ECO:0008006" key="9">
    <source>
        <dbReference type="Google" id="ProtNLM"/>
    </source>
</evidence>
<dbReference type="PANTHER" id="PTHR15876:SF10">
    <property type="entry name" value="TRANSMEMBRANE PROTEIN ADIPOCYTE-ASSOCIATED 1"/>
    <property type="match status" value="1"/>
</dbReference>
<dbReference type="PANTHER" id="PTHR15876">
    <property type="entry name" value="TRANSMEMBRANE PROTEIN ADIPOCYTE-ASSOCIATED 1"/>
    <property type="match status" value="1"/>
</dbReference>
<evidence type="ECO:0000256" key="1">
    <source>
        <dbReference type="ARBA" id="ARBA00004141"/>
    </source>
</evidence>
<feature type="transmembrane region" description="Helical" evidence="6">
    <location>
        <begin position="36"/>
        <end position="55"/>
    </location>
</feature>
<dbReference type="OrthoDB" id="10027388at2759"/>
<evidence type="ECO:0000256" key="6">
    <source>
        <dbReference type="SAM" id="Phobius"/>
    </source>
</evidence>
<evidence type="ECO:0000256" key="4">
    <source>
        <dbReference type="ARBA" id="ARBA00022989"/>
    </source>
</evidence>
<comment type="similarity">
    <text evidence="2">Belongs to the UPF0359 family.</text>
</comment>
<dbReference type="GO" id="GO:0004930">
    <property type="term" value="F:G protein-coupled receptor activity"/>
    <property type="evidence" value="ECO:0007669"/>
    <property type="project" value="TreeGrafter"/>
</dbReference>
<name>A0A5J5QNQ4_GOSBA</name>
<feature type="transmembrane region" description="Helical" evidence="6">
    <location>
        <begin position="229"/>
        <end position="253"/>
    </location>
</feature>
<gene>
    <name evidence="7" type="ORF">ES319_D07G077000v1</name>
</gene>
<accession>A0A5J5QNQ4</accession>
<dbReference type="Proteomes" id="UP000327439">
    <property type="component" value="Chromosome D07"/>
</dbReference>
<keyword evidence="8" id="KW-1185">Reference proteome</keyword>
<dbReference type="GO" id="GO:0005886">
    <property type="term" value="C:plasma membrane"/>
    <property type="evidence" value="ECO:0007669"/>
    <property type="project" value="TreeGrafter"/>
</dbReference>
<sequence length="312" mass="35444">MHNYIHQIITNASIPQPSTSEINGQDSQNDRQCHGFWYDAVLVVPAFLFVVYLAVNAKKNVEKLRNGRSYVVISYYALLWLASGLNLAWCSLQEVLCALCPSVTVNLTWQCANGKEVAWNLLSLFTTSGLLCLEISLVGFLLQESYTSGREALARIFTISGIIAGVDMLLKAIYIFGFGVPLFFNDVGSIHQMMWGLWTIQKLLLTAVYGFILFVHFSKWKQKLPPRPAFYNYVVIMFAVNGITLFASGLAAIGIGFSIWLYNLTIICYHSLYLPFLYITFLADFFWEEDFLLDDAYYSEMRDAGFFDADWD</sequence>
<evidence type="ECO:0000256" key="3">
    <source>
        <dbReference type="ARBA" id="ARBA00022692"/>
    </source>
</evidence>
<evidence type="ECO:0000313" key="7">
    <source>
        <dbReference type="EMBL" id="KAB2020566.1"/>
    </source>
</evidence>
<comment type="subcellular location">
    <subcellularLocation>
        <location evidence="1">Membrane</location>
        <topology evidence="1">Multi-pass membrane protein</topology>
    </subcellularLocation>
</comment>
<feature type="transmembrane region" description="Helical" evidence="6">
    <location>
        <begin position="117"/>
        <end position="142"/>
    </location>
</feature>
<keyword evidence="5 6" id="KW-0472">Membrane</keyword>
<reference evidence="8" key="1">
    <citation type="journal article" date="2020" name="Nat. Genet.">
        <title>Genomic diversifications of five Gossypium allopolyploid species and their impact on cotton improvement.</title>
        <authorList>
            <person name="Chen Z.J."/>
            <person name="Sreedasyam A."/>
            <person name="Ando A."/>
            <person name="Song Q."/>
            <person name="De Santiago L.M."/>
            <person name="Hulse-Kemp A.M."/>
            <person name="Ding M."/>
            <person name="Ye W."/>
            <person name="Kirkbride R.C."/>
            <person name="Jenkins J."/>
            <person name="Plott C."/>
            <person name="Lovell J."/>
            <person name="Lin Y.M."/>
            <person name="Vaughn R."/>
            <person name="Liu B."/>
            <person name="Simpson S."/>
            <person name="Scheffler B.E."/>
            <person name="Wen L."/>
            <person name="Saski C.A."/>
            <person name="Grover C.E."/>
            <person name="Hu G."/>
            <person name="Conover J.L."/>
            <person name="Carlson J.W."/>
            <person name="Shu S."/>
            <person name="Boston L.B."/>
            <person name="Williams M."/>
            <person name="Peterson D.G."/>
            <person name="McGee K."/>
            <person name="Jones D.C."/>
            <person name="Wendel J.F."/>
            <person name="Stelly D.M."/>
            <person name="Grimwood J."/>
            <person name="Schmutz J."/>
        </authorList>
    </citation>
    <scope>NUCLEOTIDE SEQUENCE [LARGE SCALE GENOMIC DNA]</scope>
    <source>
        <strain evidence="8">cv. 3-79</strain>
    </source>
</reference>
<dbReference type="EMBL" id="CM018221">
    <property type="protein sequence ID" value="KAB2020566.1"/>
    <property type="molecule type" value="Genomic_DNA"/>
</dbReference>
<feature type="transmembrane region" description="Helical" evidence="6">
    <location>
        <begin position="259"/>
        <end position="283"/>
    </location>
</feature>
<dbReference type="Pfam" id="PF10160">
    <property type="entry name" value="Tmemb_40"/>
    <property type="match status" value="1"/>
</dbReference>
<feature type="transmembrane region" description="Helical" evidence="6">
    <location>
        <begin position="67"/>
        <end position="89"/>
    </location>
</feature>
<evidence type="ECO:0000256" key="2">
    <source>
        <dbReference type="ARBA" id="ARBA00010125"/>
    </source>
</evidence>
<keyword evidence="3 6" id="KW-0812">Transmembrane</keyword>
<protein>
    <recommendedName>
        <fullName evidence="9">Transmembrane protein adipocyte-associated 1 homolog</fullName>
    </recommendedName>
</protein>